<feature type="transmembrane region" description="Helical" evidence="9">
    <location>
        <begin position="748"/>
        <end position="768"/>
    </location>
</feature>
<keyword evidence="3 9" id="KW-0812">Transmembrane</keyword>
<evidence type="ECO:0000256" key="6">
    <source>
        <dbReference type="ARBA" id="ARBA00023136"/>
    </source>
</evidence>
<evidence type="ECO:0000256" key="9">
    <source>
        <dbReference type="SAM" id="Phobius"/>
    </source>
</evidence>
<evidence type="ECO:0000256" key="8">
    <source>
        <dbReference type="ARBA" id="ARBA00023224"/>
    </source>
</evidence>
<feature type="transmembrane region" description="Helical" evidence="9">
    <location>
        <begin position="845"/>
        <end position="862"/>
    </location>
</feature>
<feature type="transmembrane region" description="Helical" evidence="9">
    <location>
        <begin position="1458"/>
        <end position="1482"/>
    </location>
</feature>
<keyword evidence="4" id="KW-0552">Olfaction</keyword>
<sequence>MHMCGQFAILRMNFNALGCDKFSYCNELDVLLKRHYRLVRLSYYMEKAFTLVILAQVLMSVLVLCVEGFLLLLSLEINDAFTAMKHGVYIIALLIQLFLYCFAGQTLEFQSKELAYAIYESPWYSFDVNMMKNLPLIILRATNPQQLTAGKFVPINFMTFKEILKASASYLSVLRVMIKTFFLLQIRQLYRIGDPPTILTLTYVFKVMTLSFKVLKMGLIVEWNAEISYVLTLYKYVFGILGLWVLDKKKIFSRIRWFMSMIIELSATISMSLEVIRHCRGHEDALDAFLSASSSITSILKLFLYRVNWRHNLVLVESVINDWTFVKNPYTNDIMLKYARIGKRGSSVFFYLGYSSGMFFFSSFIFTNFDLPWTFKEQIYNKTSEMRMLLPAYCVFGNYTSIGFVEVLQMLQIIVNCISHCGHDGFFFDLTMHVCGQFEVFRVDFSEIKNSKEFFDRNKLSIMLKRHHRLIYLAYHLQEAFNLVILFQLLMSVILLCVEEMIRHCNGHEDAMDAFLLTSSSIISLVKLLLHRVYWEQKSILVESVIHDWTYVKNSHFRDIMLKYARIGRLGSSIFFYLGCASVVSFVSSVVLANINLPWTSEKQIYNETYEKKLMLAAYCTFGKYYTSFFTYCAIEVLQFIQILVNGISQCGNDGFFFDLTMHVCGQFAILRMNFNALGCDEFSCCSKLDILLKRHYRLIYLSSYLERAFTLVILAQILMSVVVLCVEGFLLLLSLEINDVLTAAKHGVFIISLLVQLFLYCFAGQTLEFQSKELAYAIYKSPWYTFDVNMMKHLPLIILRATSPQQLTAGKFVAINFMTFKEILKASASYLSVLRTNWNSGMDYGFSVIRMIMWIVGVWPLHQDDIVCTFRWIIVFIEQSLTLICLLIELFINCGDTKDTLEVFLLMETNLHSWINIVFSRIYMKKIAVNVTSAIDDWSTSSTEKQSHLIMTGYARIGRVITVSQLMVGFMAAVVYFPSVFFGNRQQVVIIGNNTEVLWNFVIPSTCLFGRVSYSIYKTLFLMQILQAFIIYVAECSSDCFFFAITMHLCGQLELLRIRFIELVGKSTNERNHYRSILGSWIRRHYKLIILARNIEDTFNLNVLFRLSITTIFIAISGTGVIMSIKDQDYISVVKSMIFVQYYIVQSFLFTHAGETLRKQSESIVLAIYSTTWHKLSPSVVKDFIFIMMRTKIPLQLTAGKFFYVTRSTDAIYALSSYKILAWLVGVWPIDDNIFCSKIRYLFVIVSEILLMTTLLMDVYLACENSSEDPIDTYVVASSAMLGIVKLTMLQIQRSTLSINLCSAIQDWCDIKDARSREIMIQYARTARIISLSLFYCGFVSLTFYLLRLLPFINATADGRTFVLPMTCLFESVSNLQYVLITFYQVIQLFVTYAGNCCTEGIFVGITMHLCGQFELLMNDFHQIDHKYKRKGSSIIEEFVVRHRKLLKLTETVEDSYSIIILTQIFTSAILICITGFGLIVSWHIHDIVMTVKSIVIMIVMLMQCFLYSYAGDNLRDQSEGLSFALYNSNWCDFSSNDIRDLAFIMIKTNIPIRLTAGKFFYVTRATFTDILKTAVSYLSALRVMIDKQETNSY</sequence>
<feature type="transmembrane region" description="Helical" evidence="9">
    <location>
        <begin position="227"/>
        <end position="246"/>
    </location>
</feature>
<protein>
    <submittedName>
        <fullName evidence="10">Putative odorant receptor 9a</fullName>
    </submittedName>
</protein>
<organism evidence="10 11">
    <name type="scientific">Mycetomoellerius zeteki</name>
    <dbReference type="NCBI Taxonomy" id="64791"/>
    <lineage>
        <taxon>Eukaryota</taxon>
        <taxon>Metazoa</taxon>
        <taxon>Ecdysozoa</taxon>
        <taxon>Arthropoda</taxon>
        <taxon>Hexapoda</taxon>
        <taxon>Insecta</taxon>
        <taxon>Pterygota</taxon>
        <taxon>Neoptera</taxon>
        <taxon>Endopterygota</taxon>
        <taxon>Hymenoptera</taxon>
        <taxon>Apocrita</taxon>
        <taxon>Aculeata</taxon>
        <taxon>Formicoidea</taxon>
        <taxon>Formicidae</taxon>
        <taxon>Myrmicinae</taxon>
        <taxon>Mycetomoellerius</taxon>
    </lineage>
</organism>
<dbReference type="GO" id="GO:0005886">
    <property type="term" value="C:plasma membrane"/>
    <property type="evidence" value="ECO:0007669"/>
    <property type="project" value="UniProtKB-SubCell"/>
</dbReference>
<feature type="transmembrane region" description="Helical" evidence="9">
    <location>
        <begin position="998"/>
        <end position="1018"/>
    </location>
</feature>
<feature type="transmembrane region" description="Helical" evidence="9">
    <location>
        <begin position="709"/>
        <end position="736"/>
    </location>
</feature>
<evidence type="ECO:0000256" key="5">
    <source>
        <dbReference type="ARBA" id="ARBA00022989"/>
    </source>
</evidence>
<evidence type="ECO:0000313" key="11">
    <source>
        <dbReference type="Proteomes" id="UP000075809"/>
    </source>
</evidence>
<dbReference type="STRING" id="64791.A0A151WQX8"/>
<dbReference type="Proteomes" id="UP000075809">
    <property type="component" value="Unassembled WGS sequence"/>
</dbReference>
<evidence type="ECO:0000256" key="1">
    <source>
        <dbReference type="ARBA" id="ARBA00004141"/>
    </source>
</evidence>
<dbReference type="InterPro" id="IPR004117">
    <property type="entry name" value="7tm6_olfct_rcpt"/>
</dbReference>
<name>A0A151WQX8_9HYME</name>
<feature type="transmembrane region" description="Helical" evidence="9">
    <location>
        <begin position="348"/>
        <end position="369"/>
    </location>
</feature>
<feature type="transmembrane region" description="Helical" evidence="9">
    <location>
        <begin position="470"/>
        <end position="491"/>
    </location>
</feature>
<keyword evidence="8" id="KW-0807">Transducer</keyword>
<evidence type="ECO:0000256" key="2">
    <source>
        <dbReference type="ARBA" id="ARBA00022606"/>
    </source>
</evidence>
<feature type="transmembrane region" description="Helical" evidence="9">
    <location>
        <begin position="574"/>
        <end position="595"/>
    </location>
</feature>
<feature type="transmembrane region" description="Helical" evidence="9">
    <location>
        <begin position="958"/>
        <end position="978"/>
    </location>
</feature>
<dbReference type="PANTHER" id="PTHR21137:SF26">
    <property type="entry name" value="ODORANT RECEPTOR 10A-RELATED"/>
    <property type="match status" value="1"/>
</dbReference>
<dbReference type="GO" id="GO:0004984">
    <property type="term" value="F:olfactory receptor activity"/>
    <property type="evidence" value="ECO:0007669"/>
    <property type="project" value="InterPro"/>
</dbReference>
<feature type="transmembrane region" description="Helical" evidence="9">
    <location>
        <begin position="87"/>
        <end position="107"/>
    </location>
</feature>
<feature type="transmembrane region" description="Helical" evidence="9">
    <location>
        <begin position="48"/>
        <end position="75"/>
    </location>
</feature>
<keyword evidence="11" id="KW-1185">Reference proteome</keyword>
<evidence type="ECO:0000256" key="4">
    <source>
        <dbReference type="ARBA" id="ARBA00022725"/>
    </source>
</evidence>
<dbReference type="GO" id="GO:0005549">
    <property type="term" value="F:odorant binding"/>
    <property type="evidence" value="ECO:0007669"/>
    <property type="project" value="InterPro"/>
</dbReference>
<evidence type="ECO:0000256" key="3">
    <source>
        <dbReference type="ARBA" id="ARBA00022692"/>
    </source>
</evidence>
<dbReference type="Pfam" id="PF02949">
    <property type="entry name" value="7tm_6"/>
    <property type="match status" value="5"/>
</dbReference>
<feature type="transmembrane region" description="Helical" evidence="9">
    <location>
        <begin position="1243"/>
        <end position="1263"/>
    </location>
</feature>
<feature type="transmembrane region" description="Helical" evidence="9">
    <location>
        <begin position="1489"/>
        <end position="1511"/>
    </location>
</feature>
<feature type="transmembrane region" description="Helical" evidence="9">
    <location>
        <begin position="1275"/>
        <end position="1293"/>
    </location>
</feature>
<keyword evidence="7 10" id="KW-0675">Receptor</keyword>
<feature type="transmembrane region" description="Helical" evidence="9">
    <location>
        <begin position="1330"/>
        <end position="1348"/>
    </location>
</feature>
<gene>
    <name evidence="10" type="ORF">ALC60_10667</name>
</gene>
<keyword evidence="6 9" id="KW-0472">Membrane</keyword>
<feature type="transmembrane region" description="Helical" evidence="9">
    <location>
        <begin position="1212"/>
        <end position="1231"/>
    </location>
</feature>
<keyword evidence="2" id="KW-0716">Sensory transduction</keyword>
<proteinExistence type="predicted"/>
<feature type="transmembrane region" description="Helical" evidence="9">
    <location>
        <begin position="511"/>
        <end position="530"/>
    </location>
</feature>
<evidence type="ECO:0000313" key="10">
    <source>
        <dbReference type="EMBL" id="KYQ50213.1"/>
    </source>
</evidence>
<evidence type="ECO:0000256" key="7">
    <source>
        <dbReference type="ARBA" id="ARBA00023170"/>
    </source>
</evidence>
<dbReference type="PANTHER" id="PTHR21137">
    <property type="entry name" value="ODORANT RECEPTOR"/>
    <property type="match status" value="1"/>
</dbReference>
<accession>A0A151WQX8</accession>
<keyword evidence="5 9" id="KW-1133">Transmembrane helix</keyword>
<feature type="transmembrane region" description="Helical" evidence="9">
    <location>
        <begin position="874"/>
        <end position="893"/>
    </location>
</feature>
<dbReference type="GO" id="GO:0007165">
    <property type="term" value="P:signal transduction"/>
    <property type="evidence" value="ECO:0007669"/>
    <property type="project" value="UniProtKB-KW"/>
</dbReference>
<feature type="transmembrane region" description="Helical" evidence="9">
    <location>
        <begin position="1104"/>
        <end position="1124"/>
    </location>
</feature>
<comment type="subcellular location">
    <subcellularLocation>
        <location evidence="1">Membrane</location>
        <topology evidence="1">Multi-pass membrane protein</topology>
    </subcellularLocation>
</comment>
<dbReference type="EMBL" id="KQ982815">
    <property type="protein sequence ID" value="KYQ50213.1"/>
    <property type="molecule type" value="Genomic_DNA"/>
</dbReference>
<reference evidence="10 11" key="1">
    <citation type="submission" date="2015-09" db="EMBL/GenBank/DDBJ databases">
        <title>Trachymyrmex zeteki WGS genome.</title>
        <authorList>
            <person name="Nygaard S."/>
            <person name="Hu H."/>
            <person name="Boomsma J."/>
            <person name="Zhang G."/>
        </authorList>
    </citation>
    <scope>NUCLEOTIDE SEQUENCE [LARGE SCALE GENOMIC DNA]</scope>
    <source>
        <strain evidence="10">Tzet28-1</strain>
        <tissue evidence="10">Whole body</tissue>
    </source>
</reference>
<feature type="transmembrane region" description="Helical" evidence="9">
    <location>
        <begin position="389"/>
        <end position="408"/>
    </location>
</feature>